<sequence>MRPALTRLLKRPSALSIIDSLAASSIGIEQLESRHARLRCQSQCANRSSIVDDNDSSASHQKTKPLWPSRSKKKPLSFSVYDIEPNPRSEEPSSCDNDSTLGGASESLVKSLRLKPERLEFESDIGHTNDLGTRLVDLPEHRNNFELWEELLRFRQRHYGDQGTQVIWEGLTNRAGGVELPLTGNRADFFWQSFVDLGLTREIFLKDVLDYAITLGGSGGCCWPRLYERAVGGLLDRGMSKQAIEWHRKLQDSHLANPSDLIRIIPYAISPSSLPPANDLLLFANPRPRLKSKTQYMRVKTLKALCRGIDHRIYGPVILNCLEQGYGEDALAMHAWLTTRSDHPRSLQEIQPLLEFTRKYGLRQEYDNLRDYAQMRFPSFSPEQDPSQEPANETNKKDQGNIKSSRPGKRQYKDDIAARLFATRALNSDMVIGGLRMLGVSQIGPRTLREMAVRAHDGHEILETLKLLRQSGITTVDSVFARLVPKLAAQNREFLLSDLLQSDQHPDVLEDVKLQESLLVSYYMARDWRQYNMSLAILGEHFSDSPGLLDIHFRKHMATGELSAASKVVDELTLLGKTLSEDSVDFMAEKLLPRRRKHHTPQVGEWLPAPAARDALMFVFKVLQRVVPTGCYVSPDFWEELLKRLGMGNHWDELRECSLWLVRQYNHGLEESGNLRGMSPAQQRPVVRSDSRVLDLIFAKKMQQAIISWGFKFRVTRDTENKYPCEHPVTGDKLIPWTRGLILLRELEEAGLTLQLSAIQHATRVRLTILFGLYCHSAVRFNRMLRRVNPYSQDRVLKDINLAWGESLFQRREHSQPEKLLNPTRTYFSRRNSRGVMLSRRRAR</sequence>
<evidence type="ECO:0008006" key="4">
    <source>
        <dbReference type="Google" id="ProtNLM"/>
    </source>
</evidence>
<evidence type="ECO:0000256" key="1">
    <source>
        <dbReference type="SAM" id="MobiDB-lite"/>
    </source>
</evidence>
<comment type="caution">
    <text evidence="2">The sequence shown here is derived from an EMBL/GenBank/DDBJ whole genome shotgun (WGS) entry which is preliminary data.</text>
</comment>
<organism evidence="2 3">
    <name type="scientific">Penicillium frequentans</name>
    <dbReference type="NCBI Taxonomy" id="3151616"/>
    <lineage>
        <taxon>Eukaryota</taxon>
        <taxon>Fungi</taxon>
        <taxon>Dikarya</taxon>
        <taxon>Ascomycota</taxon>
        <taxon>Pezizomycotina</taxon>
        <taxon>Eurotiomycetes</taxon>
        <taxon>Eurotiomycetidae</taxon>
        <taxon>Eurotiales</taxon>
        <taxon>Aspergillaceae</taxon>
        <taxon>Penicillium</taxon>
    </lineage>
</organism>
<feature type="region of interest" description="Disordered" evidence="1">
    <location>
        <begin position="49"/>
        <end position="101"/>
    </location>
</feature>
<feature type="compositionally biased region" description="Polar residues" evidence="1">
    <location>
        <begin position="92"/>
        <end position="101"/>
    </location>
</feature>
<feature type="compositionally biased region" description="Polar residues" evidence="1">
    <location>
        <begin position="49"/>
        <end position="60"/>
    </location>
</feature>
<proteinExistence type="predicted"/>
<feature type="compositionally biased region" description="Polar residues" evidence="1">
    <location>
        <begin position="381"/>
        <end position="393"/>
    </location>
</feature>
<evidence type="ECO:0000313" key="3">
    <source>
        <dbReference type="Proteomes" id="UP001220324"/>
    </source>
</evidence>
<evidence type="ECO:0000313" key="2">
    <source>
        <dbReference type="EMBL" id="KAJ5540743.1"/>
    </source>
</evidence>
<accession>A0AAD6CV32</accession>
<feature type="region of interest" description="Disordered" evidence="1">
    <location>
        <begin position="378"/>
        <end position="410"/>
    </location>
</feature>
<name>A0AAD6CV32_9EURO</name>
<protein>
    <recommendedName>
        <fullName evidence="4">Pentatricopeptide repeat domain-containing protein</fullName>
    </recommendedName>
</protein>
<reference evidence="2 3" key="1">
    <citation type="journal article" date="2023" name="IMA Fungus">
        <title>Comparative genomic study of the Penicillium genus elucidates a diverse pangenome and 15 lateral gene transfer events.</title>
        <authorList>
            <person name="Petersen C."/>
            <person name="Sorensen T."/>
            <person name="Nielsen M.R."/>
            <person name="Sondergaard T.E."/>
            <person name="Sorensen J.L."/>
            <person name="Fitzpatrick D.A."/>
            <person name="Frisvad J.C."/>
            <person name="Nielsen K.L."/>
        </authorList>
    </citation>
    <scope>NUCLEOTIDE SEQUENCE [LARGE SCALE GENOMIC DNA]</scope>
    <source>
        <strain evidence="2 3">IBT 35679</strain>
    </source>
</reference>
<dbReference type="EMBL" id="JAQIZZ010000005">
    <property type="protein sequence ID" value="KAJ5540743.1"/>
    <property type="molecule type" value="Genomic_DNA"/>
</dbReference>
<dbReference type="AlphaFoldDB" id="A0AAD6CV32"/>
<gene>
    <name evidence="2" type="ORF">N7494_005819</name>
</gene>
<keyword evidence="3" id="KW-1185">Reference proteome</keyword>
<dbReference type="Proteomes" id="UP001220324">
    <property type="component" value="Unassembled WGS sequence"/>
</dbReference>